<sequence>MRAEWRVEENASGRGLRIVLRHGQLSTDANLEIIGKCGSSNVRGSFLPVQAIRLPSQGEQPLGNSVEAAAHR</sequence>
<name>A0A8S4SCI8_9NEOP</name>
<accession>A0A8S4SCI8</accession>
<organism evidence="1 2">
    <name type="scientific">Pararge aegeria aegeria</name>
    <dbReference type="NCBI Taxonomy" id="348720"/>
    <lineage>
        <taxon>Eukaryota</taxon>
        <taxon>Metazoa</taxon>
        <taxon>Ecdysozoa</taxon>
        <taxon>Arthropoda</taxon>
        <taxon>Hexapoda</taxon>
        <taxon>Insecta</taxon>
        <taxon>Pterygota</taxon>
        <taxon>Neoptera</taxon>
        <taxon>Endopterygota</taxon>
        <taxon>Lepidoptera</taxon>
        <taxon>Glossata</taxon>
        <taxon>Ditrysia</taxon>
        <taxon>Papilionoidea</taxon>
        <taxon>Nymphalidae</taxon>
        <taxon>Satyrinae</taxon>
        <taxon>Satyrini</taxon>
        <taxon>Parargina</taxon>
        <taxon>Pararge</taxon>
    </lineage>
</organism>
<dbReference type="OrthoDB" id="7464717at2759"/>
<dbReference type="Proteomes" id="UP000838756">
    <property type="component" value="Unassembled WGS sequence"/>
</dbReference>
<reference evidence="1" key="1">
    <citation type="submission" date="2022-03" db="EMBL/GenBank/DDBJ databases">
        <authorList>
            <person name="Lindestad O."/>
        </authorList>
    </citation>
    <scope>NUCLEOTIDE SEQUENCE</scope>
</reference>
<keyword evidence="2" id="KW-1185">Reference proteome</keyword>
<proteinExistence type="predicted"/>
<evidence type="ECO:0000313" key="1">
    <source>
        <dbReference type="EMBL" id="CAH2259293.1"/>
    </source>
</evidence>
<dbReference type="EMBL" id="CAKXAJ010026152">
    <property type="protein sequence ID" value="CAH2259293.1"/>
    <property type="molecule type" value="Genomic_DNA"/>
</dbReference>
<evidence type="ECO:0000313" key="2">
    <source>
        <dbReference type="Proteomes" id="UP000838756"/>
    </source>
</evidence>
<protein>
    <submittedName>
        <fullName evidence="1">Jg10037 protein</fullName>
    </submittedName>
</protein>
<gene>
    <name evidence="1" type="primary">jg10037</name>
    <name evidence="1" type="ORF">PAEG_LOCUS23569</name>
</gene>
<dbReference type="AlphaFoldDB" id="A0A8S4SCI8"/>
<comment type="caution">
    <text evidence="1">The sequence shown here is derived from an EMBL/GenBank/DDBJ whole genome shotgun (WGS) entry which is preliminary data.</text>
</comment>